<keyword evidence="2" id="KW-0805">Transcription regulation</keyword>
<feature type="domain" description="RNA polymerase sigma factor 70 region 4 type 2" evidence="5">
    <location>
        <begin position="123"/>
        <end position="174"/>
    </location>
</feature>
<keyword evidence="3" id="KW-0731">Sigma factor</keyword>
<dbReference type="KEGG" id="uli:ETAA1_32740"/>
<dbReference type="InterPro" id="IPR013249">
    <property type="entry name" value="RNA_pol_sigma70_r4_t2"/>
</dbReference>
<protein>
    <submittedName>
        <fullName evidence="6">ECF RNA polymerase sigma factor SigR</fullName>
    </submittedName>
</protein>
<dbReference type="GO" id="GO:0003677">
    <property type="term" value="F:DNA binding"/>
    <property type="evidence" value="ECO:0007669"/>
    <property type="project" value="InterPro"/>
</dbReference>
<gene>
    <name evidence="6" type="primary">sigR_1</name>
    <name evidence="6" type="ORF">ETAA1_32740</name>
</gene>
<keyword evidence="4" id="KW-0804">Transcription</keyword>
<dbReference type="CDD" id="cd06171">
    <property type="entry name" value="Sigma70_r4"/>
    <property type="match status" value="1"/>
</dbReference>
<dbReference type="InterPro" id="IPR013325">
    <property type="entry name" value="RNA_pol_sigma_r2"/>
</dbReference>
<dbReference type="InterPro" id="IPR014284">
    <property type="entry name" value="RNA_pol_sigma-70_dom"/>
</dbReference>
<dbReference type="Proteomes" id="UP000319576">
    <property type="component" value="Chromosome"/>
</dbReference>
<name>A0A517XUW5_9BACT</name>
<dbReference type="Gene3D" id="1.10.10.10">
    <property type="entry name" value="Winged helix-like DNA-binding domain superfamily/Winged helix DNA-binding domain"/>
    <property type="match status" value="1"/>
</dbReference>
<dbReference type="GO" id="GO:0006352">
    <property type="term" value="P:DNA-templated transcription initiation"/>
    <property type="evidence" value="ECO:0007669"/>
    <property type="project" value="InterPro"/>
</dbReference>
<evidence type="ECO:0000313" key="6">
    <source>
        <dbReference type="EMBL" id="QDU21308.1"/>
    </source>
</evidence>
<proteinExistence type="inferred from homology"/>
<dbReference type="PANTHER" id="PTHR43133:SF51">
    <property type="entry name" value="RNA POLYMERASE SIGMA FACTOR"/>
    <property type="match status" value="1"/>
</dbReference>
<dbReference type="InterPro" id="IPR039425">
    <property type="entry name" value="RNA_pol_sigma-70-like"/>
</dbReference>
<evidence type="ECO:0000256" key="4">
    <source>
        <dbReference type="ARBA" id="ARBA00023163"/>
    </source>
</evidence>
<evidence type="ECO:0000256" key="3">
    <source>
        <dbReference type="ARBA" id="ARBA00023082"/>
    </source>
</evidence>
<keyword evidence="7" id="KW-1185">Reference proteome</keyword>
<evidence type="ECO:0000259" key="5">
    <source>
        <dbReference type="Pfam" id="PF08281"/>
    </source>
</evidence>
<sequence>MAGHSPEPPLRDRLERHRPGLLRVARLSLFERARARLDPEDLVQQTFEEVLFHPERLAGMSDERLHAYLVAAVRNNTRDENRRESGEVPLDLCEESSQKLLDRLGGDLTTPSMRAMRAEQFARLADAIAVLPDAQRVAVVLRFIDGLRVADIAARMNKNANAVSQLLHRALTALRGMLEDPDA</sequence>
<dbReference type="OrthoDB" id="265297at2"/>
<dbReference type="GO" id="GO:0016987">
    <property type="term" value="F:sigma factor activity"/>
    <property type="evidence" value="ECO:0007669"/>
    <property type="project" value="UniProtKB-KW"/>
</dbReference>
<dbReference type="InterPro" id="IPR036388">
    <property type="entry name" value="WH-like_DNA-bd_sf"/>
</dbReference>
<dbReference type="Pfam" id="PF08281">
    <property type="entry name" value="Sigma70_r4_2"/>
    <property type="match status" value="1"/>
</dbReference>
<dbReference type="SUPFAM" id="SSF88946">
    <property type="entry name" value="Sigma2 domain of RNA polymerase sigma factors"/>
    <property type="match status" value="1"/>
</dbReference>
<dbReference type="NCBIfam" id="TIGR02937">
    <property type="entry name" value="sigma70-ECF"/>
    <property type="match status" value="1"/>
</dbReference>
<dbReference type="AlphaFoldDB" id="A0A517XUW5"/>
<reference evidence="6 7" key="1">
    <citation type="submission" date="2019-02" db="EMBL/GenBank/DDBJ databases">
        <title>Deep-cultivation of Planctomycetes and their phenomic and genomic characterization uncovers novel biology.</title>
        <authorList>
            <person name="Wiegand S."/>
            <person name="Jogler M."/>
            <person name="Boedeker C."/>
            <person name="Pinto D."/>
            <person name="Vollmers J."/>
            <person name="Rivas-Marin E."/>
            <person name="Kohn T."/>
            <person name="Peeters S.H."/>
            <person name="Heuer A."/>
            <person name="Rast P."/>
            <person name="Oberbeckmann S."/>
            <person name="Bunk B."/>
            <person name="Jeske O."/>
            <person name="Meyerdierks A."/>
            <person name="Storesund J.E."/>
            <person name="Kallscheuer N."/>
            <person name="Luecker S."/>
            <person name="Lage O.M."/>
            <person name="Pohl T."/>
            <person name="Merkel B.J."/>
            <person name="Hornburger P."/>
            <person name="Mueller R.-W."/>
            <person name="Bruemmer F."/>
            <person name="Labrenz M."/>
            <person name="Spormann A.M."/>
            <person name="Op den Camp H."/>
            <person name="Overmann J."/>
            <person name="Amann R."/>
            <person name="Jetten M.S.M."/>
            <person name="Mascher T."/>
            <person name="Medema M.H."/>
            <person name="Devos D.P."/>
            <person name="Kaster A.-K."/>
            <person name="Ovreas L."/>
            <person name="Rohde M."/>
            <person name="Galperin M.Y."/>
            <person name="Jogler C."/>
        </authorList>
    </citation>
    <scope>NUCLEOTIDE SEQUENCE [LARGE SCALE GENOMIC DNA]</scope>
    <source>
        <strain evidence="6 7">ETA_A1</strain>
    </source>
</reference>
<dbReference type="Gene3D" id="1.10.1740.10">
    <property type="match status" value="1"/>
</dbReference>
<comment type="similarity">
    <text evidence="1">Belongs to the sigma-70 factor family. ECF subfamily.</text>
</comment>
<evidence type="ECO:0000256" key="2">
    <source>
        <dbReference type="ARBA" id="ARBA00023015"/>
    </source>
</evidence>
<dbReference type="PANTHER" id="PTHR43133">
    <property type="entry name" value="RNA POLYMERASE ECF-TYPE SIGMA FACTO"/>
    <property type="match status" value="1"/>
</dbReference>
<dbReference type="InterPro" id="IPR013324">
    <property type="entry name" value="RNA_pol_sigma_r3/r4-like"/>
</dbReference>
<dbReference type="SUPFAM" id="SSF88659">
    <property type="entry name" value="Sigma3 and sigma4 domains of RNA polymerase sigma factors"/>
    <property type="match status" value="1"/>
</dbReference>
<dbReference type="EMBL" id="CP036273">
    <property type="protein sequence ID" value="QDU21308.1"/>
    <property type="molecule type" value="Genomic_DNA"/>
</dbReference>
<organism evidence="6 7">
    <name type="scientific">Urbifossiella limnaea</name>
    <dbReference type="NCBI Taxonomy" id="2528023"/>
    <lineage>
        <taxon>Bacteria</taxon>
        <taxon>Pseudomonadati</taxon>
        <taxon>Planctomycetota</taxon>
        <taxon>Planctomycetia</taxon>
        <taxon>Gemmatales</taxon>
        <taxon>Gemmataceae</taxon>
        <taxon>Urbifossiella</taxon>
    </lineage>
</organism>
<evidence type="ECO:0000256" key="1">
    <source>
        <dbReference type="ARBA" id="ARBA00010641"/>
    </source>
</evidence>
<accession>A0A517XUW5</accession>
<dbReference type="RefSeq" id="WP_145240158.1">
    <property type="nucleotide sequence ID" value="NZ_CP036273.1"/>
</dbReference>
<evidence type="ECO:0000313" key="7">
    <source>
        <dbReference type="Proteomes" id="UP000319576"/>
    </source>
</evidence>